<dbReference type="PANTHER" id="PTHR43280:SF29">
    <property type="entry name" value="ARAC-FAMILY TRANSCRIPTIONAL REGULATOR"/>
    <property type="match status" value="1"/>
</dbReference>
<dbReference type="SUPFAM" id="SSF46689">
    <property type="entry name" value="Homeodomain-like"/>
    <property type="match status" value="1"/>
</dbReference>
<proteinExistence type="predicted"/>
<dbReference type="Proteomes" id="UP000664628">
    <property type="component" value="Unassembled WGS sequence"/>
</dbReference>
<feature type="transmembrane region" description="Helical" evidence="4">
    <location>
        <begin position="40"/>
        <end position="59"/>
    </location>
</feature>
<dbReference type="PROSITE" id="PS01124">
    <property type="entry name" value="HTH_ARAC_FAMILY_2"/>
    <property type="match status" value="1"/>
</dbReference>
<dbReference type="InterPro" id="IPR018060">
    <property type="entry name" value="HTH_AraC"/>
</dbReference>
<keyword evidence="3" id="KW-0804">Transcription</keyword>
<feature type="domain" description="HTH araC/xylS-type" evidence="5">
    <location>
        <begin position="292"/>
        <end position="399"/>
    </location>
</feature>
<keyword evidence="2" id="KW-0238">DNA-binding</keyword>
<evidence type="ECO:0000313" key="6">
    <source>
        <dbReference type="EMBL" id="MBO0951721.1"/>
    </source>
</evidence>
<feature type="transmembrane region" description="Helical" evidence="4">
    <location>
        <begin position="71"/>
        <end position="88"/>
    </location>
</feature>
<protein>
    <submittedName>
        <fullName evidence="6">Helix-turn-helix transcriptional regulator</fullName>
    </submittedName>
</protein>
<dbReference type="EMBL" id="JAFMYW010000008">
    <property type="protein sequence ID" value="MBO0951721.1"/>
    <property type="molecule type" value="Genomic_DNA"/>
</dbReference>
<dbReference type="SMART" id="SM00342">
    <property type="entry name" value="HTH_ARAC"/>
    <property type="match status" value="1"/>
</dbReference>
<dbReference type="PANTHER" id="PTHR43280">
    <property type="entry name" value="ARAC-FAMILY TRANSCRIPTIONAL REGULATOR"/>
    <property type="match status" value="1"/>
</dbReference>
<dbReference type="Gene3D" id="1.10.10.60">
    <property type="entry name" value="Homeodomain-like"/>
    <property type="match status" value="2"/>
</dbReference>
<evidence type="ECO:0000256" key="2">
    <source>
        <dbReference type="ARBA" id="ARBA00023125"/>
    </source>
</evidence>
<evidence type="ECO:0000259" key="5">
    <source>
        <dbReference type="PROSITE" id="PS01124"/>
    </source>
</evidence>
<reference evidence="6 7" key="1">
    <citation type="submission" date="2021-03" db="EMBL/GenBank/DDBJ databases">
        <title>Fibrella sp. HMF5405 genome sequencing and assembly.</title>
        <authorList>
            <person name="Kang H."/>
            <person name="Kim H."/>
            <person name="Bae S."/>
            <person name="Joh K."/>
        </authorList>
    </citation>
    <scope>NUCLEOTIDE SEQUENCE [LARGE SCALE GENOMIC DNA]</scope>
    <source>
        <strain evidence="6 7">HMF5405</strain>
    </source>
</reference>
<name>A0ABS3JQS6_9BACT</name>
<keyword evidence="1" id="KW-0805">Transcription regulation</keyword>
<feature type="transmembrane region" description="Helical" evidence="4">
    <location>
        <begin position="216"/>
        <end position="235"/>
    </location>
</feature>
<keyword evidence="4" id="KW-1133">Transmembrane helix</keyword>
<evidence type="ECO:0000256" key="1">
    <source>
        <dbReference type="ARBA" id="ARBA00023015"/>
    </source>
</evidence>
<dbReference type="RefSeq" id="WP_207331665.1">
    <property type="nucleotide sequence ID" value="NZ_JAFMYW010000008.1"/>
</dbReference>
<evidence type="ECO:0000256" key="4">
    <source>
        <dbReference type="SAM" id="Phobius"/>
    </source>
</evidence>
<evidence type="ECO:0000256" key="3">
    <source>
        <dbReference type="ARBA" id="ARBA00023163"/>
    </source>
</evidence>
<feature type="transmembrane region" description="Helical" evidence="4">
    <location>
        <begin position="187"/>
        <end position="210"/>
    </location>
</feature>
<feature type="transmembrane region" description="Helical" evidence="4">
    <location>
        <begin position="6"/>
        <end position="28"/>
    </location>
</feature>
<keyword evidence="4" id="KW-0812">Transmembrane</keyword>
<dbReference type="InterPro" id="IPR009057">
    <property type="entry name" value="Homeodomain-like_sf"/>
</dbReference>
<keyword evidence="4" id="KW-0472">Membrane</keyword>
<gene>
    <name evidence="6" type="ORF">J2I46_24265</name>
</gene>
<evidence type="ECO:0000313" key="7">
    <source>
        <dbReference type="Proteomes" id="UP000664628"/>
    </source>
</evidence>
<accession>A0ABS3JQS6</accession>
<keyword evidence="7" id="KW-1185">Reference proteome</keyword>
<organism evidence="6 7">
    <name type="scientific">Fibrella forsythiae</name>
    <dbReference type="NCBI Taxonomy" id="2817061"/>
    <lineage>
        <taxon>Bacteria</taxon>
        <taxon>Pseudomonadati</taxon>
        <taxon>Bacteroidota</taxon>
        <taxon>Cytophagia</taxon>
        <taxon>Cytophagales</taxon>
        <taxon>Spirosomataceae</taxon>
        <taxon>Fibrella</taxon>
    </lineage>
</organism>
<sequence length="399" mass="46437">MSFYFSVYSTPLLFGFVQGWLYAILLWIRGYREERLSDKLLGWVLVGLCFQIWVYMLGFGGIEVLWKELEFFPRTISFLLPPLIYFYLKSQFDATFRFRPRDAWHALPFVIHWAYHILIFAQGPDFVRQWEMNVHDKGINDLEFIGGEVQQYLYLYWSFQLYRGYRQWIKHQFSETDTISFRWYRNFLIALTATVTFSLAVTLVDLWLNLSFWQDWWGDLAGVFLIYYVSINGYAQVTRKLVFKPDLADTFPTMPVQVALTTAEIDAGPAANVPVALPDEVTKGPMLPDLPERLAGLLDYMRTEKPYLEPDLALPDLARRLHTNPVILSQVINAGAGKNFNDFVNEYRVDEFKRQIREPVNAHLSFLGLALDCGFNSKATFNRAFKKFTGTSPKEFADG</sequence>
<comment type="caution">
    <text evidence="6">The sequence shown here is derived from an EMBL/GenBank/DDBJ whole genome shotgun (WGS) entry which is preliminary data.</text>
</comment>
<dbReference type="Pfam" id="PF12833">
    <property type="entry name" value="HTH_18"/>
    <property type="match status" value="1"/>
</dbReference>